<dbReference type="InterPro" id="IPR005000">
    <property type="entry name" value="Aldolase/citrate-lyase_domain"/>
</dbReference>
<dbReference type="Pfam" id="PF03328">
    <property type="entry name" value="HpcH_HpaI"/>
    <property type="match status" value="1"/>
</dbReference>
<evidence type="ECO:0000256" key="4">
    <source>
        <dbReference type="PIRSR" id="PIRSR015582-1"/>
    </source>
</evidence>
<keyword evidence="3 5" id="KW-0460">Magnesium</keyword>
<evidence type="ECO:0000256" key="1">
    <source>
        <dbReference type="ARBA" id="ARBA00001946"/>
    </source>
</evidence>
<dbReference type="GO" id="GO:0000287">
    <property type="term" value="F:magnesium ion binding"/>
    <property type="evidence" value="ECO:0007669"/>
    <property type="project" value="TreeGrafter"/>
</dbReference>
<dbReference type="GO" id="GO:0016829">
    <property type="term" value="F:lyase activity"/>
    <property type="evidence" value="ECO:0007669"/>
    <property type="project" value="UniProtKB-KW"/>
</dbReference>
<dbReference type="PANTHER" id="PTHR32308">
    <property type="entry name" value="LYASE BETA SUBUNIT, PUTATIVE (AFU_ORTHOLOGUE AFUA_4G13030)-RELATED"/>
    <property type="match status" value="1"/>
</dbReference>
<dbReference type="AlphaFoldDB" id="A0A2A2WNH8"/>
<dbReference type="Proteomes" id="UP000218810">
    <property type="component" value="Unassembled WGS sequence"/>
</dbReference>
<feature type="binding site" evidence="5">
    <location>
        <position position="143"/>
    </location>
    <ligand>
        <name>Mg(2+)</name>
        <dbReference type="ChEBI" id="CHEBI:18420"/>
    </ligand>
</feature>
<evidence type="ECO:0000313" key="7">
    <source>
        <dbReference type="EMBL" id="PAY22742.1"/>
    </source>
</evidence>
<feature type="binding site" evidence="4">
    <location>
        <position position="66"/>
    </location>
    <ligand>
        <name>substrate</name>
    </ligand>
</feature>
<evidence type="ECO:0000313" key="8">
    <source>
        <dbReference type="Proteomes" id="UP000218810"/>
    </source>
</evidence>
<accession>A0A2A2WNH8</accession>
<evidence type="ECO:0000256" key="5">
    <source>
        <dbReference type="PIRSR" id="PIRSR015582-2"/>
    </source>
</evidence>
<evidence type="ECO:0000259" key="6">
    <source>
        <dbReference type="Pfam" id="PF03328"/>
    </source>
</evidence>
<feature type="binding site" evidence="5">
    <location>
        <position position="117"/>
    </location>
    <ligand>
        <name>Mg(2+)</name>
        <dbReference type="ChEBI" id="CHEBI:18420"/>
    </ligand>
</feature>
<evidence type="ECO:0000256" key="3">
    <source>
        <dbReference type="ARBA" id="ARBA00022842"/>
    </source>
</evidence>
<dbReference type="GO" id="GO:0006107">
    <property type="term" value="P:oxaloacetate metabolic process"/>
    <property type="evidence" value="ECO:0007669"/>
    <property type="project" value="TreeGrafter"/>
</dbReference>
<dbReference type="InterPro" id="IPR011206">
    <property type="entry name" value="Citrate_lyase_beta/mcl1/mcl2"/>
</dbReference>
<dbReference type="InterPro" id="IPR040442">
    <property type="entry name" value="Pyrv_kinase-like_dom_sf"/>
</dbReference>
<organism evidence="7 8">
    <name type="scientific">Dietzia natronolimnaea</name>
    <dbReference type="NCBI Taxonomy" id="161920"/>
    <lineage>
        <taxon>Bacteria</taxon>
        <taxon>Bacillati</taxon>
        <taxon>Actinomycetota</taxon>
        <taxon>Actinomycetes</taxon>
        <taxon>Mycobacteriales</taxon>
        <taxon>Dietziaceae</taxon>
        <taxon>Dietzia</taxon>
    </lineage>
</organism>
<evidence type="ECO:0000256" key="2">
    <source>
        <dbReference type="ARBA" id="ARBA00022723"/>
    </source>
</evidence>
<dbReference type="SUPFAM" id="SSF51621">
    <property type="entry name" value="Phosphoenolpyruvate/pyruvate domain"/>
    <property type="match status" value="1"/>
</dbReference>
<proteinExistence type="predicted"/>
<feature type="domain" description="HpcH/HpaI aldolase/citrate lyase" evidence="6">
    <location>
        <begin position="12"/>
        <end position="225"/>
    </location>
</feature>
<dbReference type="Gene3D" id="3.20.20.60">
    <property type="entry name" value="Phosphoenolpyruvate-binding domains"/>
    <property type="match status" value="1"/>
</dbReference>
<dbReference type="EMBL" id="NTGA01000020">
    <property type="protein sequence ID" value="PAY22742.1"/>
    <property type="molecule type" value="Genomic_DNA"/>
</dbReference>
<gene>
    <name evidence="7" type="ORF">CEY15_11640</name>
</gene>
<dbReference type="PANTHER" id="PTHR32308:SF10">
    <property type="entry name" value="CITRATE LYASE SUBUNIT BETA"/>
    <property type="match status" value="1"/>
</dbReference>
<reference evidence="8" key="1">
    <citation type="submission" date="2017-09" db="EMBL/GenBank/DDBJ databases">
        <authorList>
            <person name="Zhang Y."/>
            <person name="Huang X."/>
            <person name="Liu J."/>
            <person name="Lu L."/>
            <person name="Peng K."/>
        </authorList>
    </citation>
    <scope>NUCLEOTIDE SEQUENCE [LARGE SCALE GENOMIC DNA]</scope>
    <source>
        <strain evidence="8">S-XJ-1</strain>
    </source>
</reference>
<sequence length="286" mass="29824">MTPAWIPPGPALLFCPADRPERYGKAAERADVVIVDLEDAVAPDARPAAREALVASDLDPERTIVRVNPVDTEDHSADLEALAATGYRCVMLAKTESAAQVADVHAAIGAAVLALVETPLGVIRAGEIAAAPGCAGMMWGAEDLLAAMGGSTSRFSAVEAGGPRVAGEYRDVPRHARAQVALAAAAFGRWAVDSVHLDIADEAGQRAEALDAVALGFVATACIHPSQVAVVRQAYAPDDDEVAWARKVLDAARSNQGVFRLDGRMVDGPVFRQAEATMRRAAAATT</sequence>
<keyword evidence="8" id="KW-1185">Reference proteome</keyword>
<dbReference type="OrthoDB" id="5172636at2"/>
<name>A0A2A2WNH8_9ACTN</name>
<keyword evidence="7" id="KW-0456">Lyase</keyword>
<keyword evidence="2 5" id="KW-0479">Metal-binding</keyword>
<dbReference type="RefSeq" id="WP_017836282.1">
    <property type="nucleotide sequence ID" value="NZ_NTGA01000020.1"/>
</dbReference>
<protein>
    <submittedName>
        <fullName evidence="7">CoA ester lyase</fullName>
    </submittedName>
</protein>
<comment type="caution">
    <text evidence="7">The sequence shown here is derived from an EMBL/GenBank/DDBJ whole genome shotgun (WGS) entry which is preliminary data.</text>
</comment>
<dbReference type="InterPro" id="IPR015813">
    <property type="entry name" value="Pyrv/PenolPyrv_kinase-like_dom"/>
</dbReference>
<comment type="cofactor">
    <cofactor evidence="1">
        <name>Mg(2+)</name>
        <dbReference type="ChEBI" id="CHEBI:18420"/>
    </cofactor>
</comment>
<feature type="binding site" evidence="4">
    <location>
        <position position="117"/>
    </location>
    <ligand>
        <name>substrate</name>
    </ligand>
</feature>
<dbReference type="PIRSF" id="PIRSF015582">
    <property type="entry name" value="Cit_lyase_B"/>
    <property type="match status" value="1"/>
</dbReference>